<keyword evidence="5" id="KW-1185">Reference proteome</keyword>
<dbReference type="PROSITE" id="PS51186">
    <property type="entry name" value="GNAT"/>
    <property type="match status" value="1"/>
</dbReference>
<dbReference type="SUPFAM" id="SSF55729">
    <property type="entry name" value="Acyl-CoA N-acyltransferases (Nat)"/>
    <property type="match status" value="1"/>
</dbReference>
<dbReference type="PANTHER" id="PTHR43877">
    <property type="entry name" value="AMINOALKYLPHOSPHONATE N-ACETYLTRANSFERASE-RELATED-RELATED"/>
    <property type="match status" value="1"/>
</dbReference>
<dbReference type="InterPro" id="IPR000182">
    <property type="entry name" value="GNAT_dom"/>
</dbReference>
<dbReference type="Gene3D" id="3.40.630.30">
    <property type="match status" value="1"/>
</dbReference>
<sequence>MTDLPVTIRRFRSDDLDAMLSFSRSLPEHDLLFLSRDLKHRKVVEAWQEAVENGFIDSFLAEDGDVIVGTCALVREPLGWSAHVGEVRLLVSPQLRGQGVGRRLLAEMFKAAEARELRKLIAQMTPDQRGAIQLFEEHGFRGEAMLRDHVMDRQGSVHDLVILSLDVARSAAQHEAFGLGGA</sequence>
<evidence type="ECO:0000256" key="2">
    <source>
        <dbReference type="ARBA" id="ARBA00023315"/>
    </source>
</evidence>
<dbReference type="Pfam" id="PF00583">
    <property type="entry name" value="Acetyltransf_1"/>
    <property type="match status" value="1"/>
</dbReference>
<feature type="domain" description="N-acetyltransferase" evidence="3">
    <location>
        <begin position="6"/>
        <end position="166"/>
    </location>
</feature>
<evidence type="ECO:0000313" key="4">
    <source>
        <dbReference type="EMBL" id="MFD1611745.1"/>
    </source>
</evidence>
<gene>
    <name evidence="4" type="ORF">ACFSCW_08025</name>
</gene>
<evidence type="ECO:0000259" key="3">
    <source>
        <dbReference type="PROSITE" id="PS51186"/>
    </source>
</evidence>
<accession>A0ABW4I382</accession>
<dbReference type="Proteomes" id="UP001597115">
    <property type="component" value="Unassembled WGS sequence"/>
</dbReference>
<dbReference type="EMBL" id="JBHUDY010000001">
    <property type="protein sequence ID" value="MFD1611745.1"/>
    <property type="molecule type" value="Genomic_DNA"/>
</dbReference>
<reference evidence="5" key="1">
    <citation type="journal article" date="2019" name="Int. J. Syst. Evol. Microbiol.">
        <title>The Global Catalogue of Microorganisms (GCM) 10K type strain sequencing project: providing services to taxonomists for standard genome sequencing and annotation.</title>
        <authorList>
            <consortium name="The Broad Institute Genomics Platform"/>
            <consortium name="The Broad Institute Genome Sequencing Center for Infectious Disease"/>
            <person name="Wu L."/>
            <person name="Ma J."/>
        </authorList>
    </citation>
    <scope>NUCLEOTIDE SEQUENCE [LARGE SCALE GENOMIC DNA]</scope>
    <source>
        <strain evidence="5">CGMCC 1.16275</strain>
    </source>
</reference>
<evidence type="ECO:0000313" key="5">
    <source>
        <dbReference type="Proteomes" id="UP001597115"/>
    </source>
</evidence>
<proteinExistence type="predicted"/>
<organism evidence="4 5">
    <name type="scientific">Sphingomonas tabacisoli</name>
    <dbReference type="NCBI Taxonomy" id="2249466"/>
    <lineage>
        <taxon>Bacteria</taxon>
        <taxon>Pseudomonadati</taxon>
        <taxon>Pseudomonadota</taxon>
        <taxon>Alphaproteobacteria</taxon>
        <taxon>Sphingomonadales</taxon>
        <taxon>Sphingomonadaceae</taxon>
        <taxon>Sphingomonas</taxon>
    </lineage>
</organism>
<dbReference type="PANTHER" id="PTHR43877:SF1">
    <property type="entry name" value="ACETYLTRANSFERASE"/>
    <property type="match status" value="1"/>
</dbReference>
<keyword evidence="1 4" id="KW-0808">Transferase</keyword>
<dbReference type="EC" id="2.3.-.-" evidence="4"/>
<dbReference type="InterPro" id="IPR050832">
    <property type="entry name" value="Bact_Acetyltransf"/>
</dbReference>
<dbReference type="CDD" id="cd04301">
    <property type="entry name" value="NAT_SF"/>
    <property type="match status" value="1"/>
</dbReference>
<evidence type="ECO:0000256" key="1">
    <source>
        <dbReference type="ARBA" id="ARBA00022679"/>
    </source>
</evidence>
<protein>
    <submittedName>
        <fullName evidence="4">GNAT family N-acetyltransferase</fullName>
        <ecNumber evidence="4">2.3.-.-</ecNumber>
    </submittedName>
</protein>
<keyword evidence="2 4" id="KW-0012">Acyltransferase</keyword>
<comment type="caution">
    <text evidence="4">The sequence shown here is derived from an EMBL/GenBank/DDBJ whole genome shotgun (WGS) entry which is preliminary data.</text>
</comment>
<dbReference type="RefSeq" id="WP_380888326.1">
    <property type="nucleotide sequence ID" value="NZ_JBHUDY010000001.1"/>
</dbReference>
<dbReference type="InterPro" id="IPR016181">
    <property type="entry name" value="Acyl_CoA_acyltransferase"/>
</dbReference>
<dbReference type="GO" id="GO:0016746">
    <property type="term" value="F:acyltransferase activity"/>
    <property type="evidence" value="ECO:0007669"/>
    <property type="project" value="UniProtKB-KW"/>
</dbReference>
<name>A0ABW4I382_9SPHN</name>